<evidence type="ECO:0008006" key="3">
    <source>
        <dbReference type="Google" id="ProtNLM"/>
    </source>
</evidence>
<gene>
    <name evidence="1" type="ORF">H2O64_06270</name>
</gene>
<proteinExistence type="predicted"/>
<comment type="caution">
    <text evidence="1">The sequence shown here is derived from an EMBL/GenBank/DDBJ whole genome shotgun (WGS) entry which is preliminary data.</text>
</comment>
<evidence type="ECO:0000313" key="1">
    <source>
        <dbReference type="EMBL" id="MBC8754270.1"/>
    </source>
</evidence>
<dbReference type="Proteomes" id="UP000619238">
    <property type="component" value="Unassembled WGS sequence"/>
</dbReference>
<protein>
    <recommendedName>
        <fullName evidence="3">Caspase family protein</fullName>
    </recommendedName>
</protein>
<sequence length="170" mass="19189">MGSIGIEWVNQYNGNASDLSNNDNNARGFYNTLQGVKQFDYGDNLAWDQDFEKSGKGSPSTGTDTSYADNVDIAFFSGHGSRNYLLFGRNDFDNGKARNTEMELGDKDLEWIVFDGCQALESNGVFDRWGWGVFKGLHFILGFATICYDKKNRGEKFARRLNDSWTVREA</sequence>
<organism evidence="1 2">
    <name type="scientific">Kordia aestuariivivens</name>
    <dbReference type="NCBI Taxonomy" id="2759037"/>
    <lineage>
        <taxon>Bacteria</taxon>
        <taxon>Pseudomonadati</taxon>
        <taxon>Bacteroidota</taxon>
        <taxon>Flavobacteriia</taxon>
        <taxon>Flavobacteriales</taxon>
        <taxon>Flavobacteriaceae</taxon>
        <taxon>Kordia</taxon>
    </lineage>
</organism>
<accession>A0ABR7Q6S9</accession>
<dbReference type="InterPro" id="IPR045926">
    <property type="entry name" value="DUF6345"/>
</dbReference>
<keyword evidence="2" id="KW-1185">Reference proteome</keyword>
<evidence type="ECO:0000313" key="2">
    <source>
        <dbReference type="Proteomes" id="UP000619238"/>
    </source>
</evidence>
<reference evidence="1 2" key="1">
    <citation type="submission" date="2020-07" db="EMBL/GenBank/DDBJ databases">
        <title>Description of Kordia aestuariivivens sp. nov., isolated from a tidal flat.</title>
        <authorList>
            <person name="Park S."/>
            <person name="Yoon J.-H."/>
        </authorList>
    </citation>
    <scope>NUCLEOTIDE SEQUENCE [LARGE SCALE GENOMIC DNA]</scope>
    <source>
        <strain evidence="1 2">YSTF-M3</strain>
    </source>
</reference>
<dbReference type="EMBL" id="JACGWS010000003">
    <property type="protein sequence ID" value="MBC8754270.1"/>
    <property type="molecule type" value="Genomic_DNA"/>
</dbReference>
<dbReference type="Pfam" id="PF19872">
    <property type="entry name" value="DUF6345"/>
    <property type="match status" value="1"/>
</dbReference>
<name>A0ABR7Q6S9_9FLAO</name>